<gene>
    <name evidence="1" type="ORF">RCOM_2007120</name>
</gene>
<dbReference type="AlphaFoldDB" id="B9TQU5"/>
<proteinExistence type="predicted"/>
<dbReference type="InParanoid" id="B9TQU5"/>
<accession>B9TQU5</accession>
<reference evidence="2" key="1">
    <citation type="journal article" date="2010" name="Nat. Biotechnol.">
        <title>Draft genome sequence of the oilseed species Ricinus communis.</title>
        <authorList>
            <person name="Chan A.P."/>
            <person name="Crabtree J."/>
            <person name="Zhao Q."/>
            <person name="Lorenzi H."/>
            <person name="Orvis J."/>
            <person name="Puiu D."/>
            <person name="Melake-Berhan A."/>
            <person name="Jones K.M."/>
            <person name="Redman J."/>
            <person name="Chen G."/>
            <person name="Cahoon E.B."/>
            <person name="Gedil M."/>
            <person name="Stanke M."/>
            <person name="Haas B.J."/>
            <person name="Wortman J.R."/>
            <person name="Fraser-Liggett C.M."/>
            <person name="Ravel J."/>
            <person name="Rabinowicz P.D."/>
        </authorList>
    </citation>
    <scope>NUCLEOTIDE SEQUENCE [LARGE SCALE GENOMIC DNA]</scope>
    <source>
        <strain evidence="2">cv. Hale</strain>
    </source>
</reference>
<feature type="non-terminal residue" evidence="1">
    <location>
        <position position="1"/>
    </location>
</feature>
<keyword evidence="2" id="KW-1185">Reference proteome</keyword>
<protein>
    <submittedName>
        <fullName evidence="1">Uncharacterized protein</fullName>
    </submittedName>
</protein>
<feature type="non-terminal residue" evidence="1">
    <location>
        <position position="113"/>
    </location>
</feature>
<dbReference type="InterPro" id="IPR021283">
    <property type="entry name" value="Phage_Wedge1"/>
</dbReference>
<dbReference type="Proteomes" id="UP000008311">
    <property type="component" value="Unassembled WGS sequence"/>
</dbReference>
<evidence type="ECO:0000313" key="2">
    <source>
        <dbReference type="Proteomes" id="UP000008311"/>
    </source>
</evidence>
<evidence type="ECO:0000313" key="1">
    <source>
        <dbReference type="EMBL" id="EEF21769.1"/>
    </source>
</evidence>
<name>B9TQU5_RICCO</name>
<organism evidence="1 2">
    <name type="scientific">Ricinus communis</name>
    <name type="common">Castor bean</name>
    <dbReference type="NCBI Taxonomy" id="3988"/>
    <lineage>
        <taxon>Eukaryota</taxon>
        <taxon>Viridiplantae</taxon>
        <taxon>Streptophyta</taxon>
        <taxon>Embryophyta</taxon>
        <taxon>Tracheophyta</taxon>
        <taxon>Spermatophyta</taxon>
        <taxon>Magnoliopsida</taxon>
        <taxon>eudicotyledons</taxon>
        <taxon>Gunneridae</taxon>
        <taxon>Pentapetalae</taxon>
        <taxon>rosids</taxon>
        <taxon>fabids</taxon>
        <taxon>Malpighiales</taxon>
        <taxon>Euphorbiaceae</taxon>
        <taxon>Acalyphoideae</taxon>
        <taxon>Acalypheae</taxon>
        <taxon>Ricinus</taxon>
    </lineage>
</organism>
<dbReference type="EMBL" id="EQ999340">
    <property type="protein sequence ID" value="EEF21769.1"/>
    <property type="molecule type" value="Genomic_DNA"/>
</dbReference>
<sequence length="113" mass="12081">GSFYSGASLTSNFALSDEAYRTLIYAKAAANITDGSIPAINRILMTLFPHRGNAYVTEGSHSGNWFGFAESTNAQGFNQAAFYSGAAISTMTMSYVFEFQLSPVELAIVQNSG</sequence>
<dbReference type="Pfam" id="PF11041">
    <property type="entry name" value="Phage_Wedge1"/>
    <property type="match status" value="1"/>
</dbReference>